<dbReference type="InterPro" id="IPR036457">
    <property type="entry name" value="PPM-type-like_dom_sf"/>
</dbReference>
<evidence type="ECO:0000313" key="2">
    <source>
        <dbReference type="Proteomes" id="UP000829708"/>
    </source>
</evidence>
<dbReference type="EMBL" id="CP094929">
    <property type="protein sequence ID" value="UOM52290.1"/>
    <property type="molecule type" value="Genomic_DNA"/>
</dbReference>
<protein>
    <recommendedName>
        <fullName evidence="3">PPM-type phosphatase domain-containing protein</fullName>
    </recommendedName>
</protein>
<dbReference type="SUPFAM" id="SSF81606">
    <property type="entry name" value="PP2C-like"/>
    <property type="match status" value="1"/>
</dbReference>
<sequence length="276" mass="30585">MQVLEQLCIGKRGKAELCEDGVFVNAHFAAVVDGCTSRLQLVSTQRSSGIIAKESILSCLSTLDPAATMEQAFHAMNASILSWYQSQGVEEEAYSNPAKRCSAYVSLVSRFHRQVWVLGDCQALVGSVLTTRHKAVDTLMEDVRALLVEHAMLQGQTVEYLLANPQVIQAKLEEFMQLQPAFQNSVFPSSYRYTVLDGFFSDYQHVQIVNLPDAPTIVVLASDGYPQLHPTLAATEEALELQLRQDPLMVSTFRATKPLIAGNLSFDDRSFLRIIV</sequence>
<dbReference type="RefSeq" id="WP_244774429.1">
    <property type="nucleotide sequence ID" value="NZ_CP094929.1"/>
</dbReference>
<accession>A0ABY4DEA6</accession>
<dbReference type="Gene3D" id="3.60.40.10">
    <property type="entry name" value="PPM-type phosphatase domain"/>
    <property type="match status" value="1"/>
</dbReference>
<organism evidence="1 2">
    <name type="scientific">Sphaerochaeta associata</name>
    <dbReference type="NCBI Taxonomy" id="1129264"/>
    <lineage>
        <taxon>Bacteria</taxon>
        <taxon>Pseudomonadati</taxon>
        <taxon>Spirochaetota</taxon>
        <taxon>Spirochaetia</taxon>
        <taxon>Spirochaetales</taxon>
        <taxon>Sphaerochaetaceae</taxon>
        <taxon>Sphaerochaeta</taxon>
    </lineage>
</organism>
<evidence type="ECO:0008006" key="3">
    <source>
        <dbReference type="Google" id="ProtNLM"/>
    </source>
</evidence>
<reference evidence="2" key="1">
    <citation type="journal article" date="2024" name="J Bioinform Genom">
        <title>Complete genome sequence of the type strain bacterium Sphaerochaeta associata GLS2t (VKM B-2742)t.</title>
        <authorList>
            <person name="Troshina O.Y."/>
            <person name="Tepeeva A.N."/>
            <person name="Arzamasceva V.O."/>
            <person name="Whitman W.B."/>
            <person name="Varghese N."/>
            <person name="Shapiro N."/>
            <person name="Woyke T."/>
            <person name="Kripides N.C."/>
            <person name="Vasilenko O.V."/>
        </authorList>
    </citation>
    <scope>NUCLEOTIDE SEQUENCE [LARGE SCALE GENOMIC DNA]</scope>
    <source>
        <strain evidence="2">GLS2T</strain>
    </source>
</reference>
<evidence type="ECO:0000313" key="1">
    <source>
        <dbReference type="EMBL" id="UOM52290.1"/>
    </source>
</evidence>
<name>A0ABY4DEA6_9SPIR</name>
<dbReference type="Proteomes" id="UP000829708">
    <property type="component" value="Chromosome"/>
</dbReference>
<proteinExistence type="predicted"/>
<keyword evidence="2" id="KW-1185">Reference proteome</keyword>
<gene>
    <name evidence="1" type="ORF">MUG09_05820</name>
</gene>